<protein>
    <submittedName>
        <fullName evidence="1">Uncharacterized protein</fullName>
    </submittedName>
</protein>
<organism evidence="1 2">
    <name type="scientific">Baudoinia panamericana (strain UAMH 10762)</name>
    <name type="common">Angels' share fungus</name>
    <name type="synonym">Baudoinia compniacensis (strain UAMH 10762)</name>
    <dbReference type="NCBI Taxonomy" id="717646"/>
    <lineage>
        <taxon>Eukaryota</taxon>
        <taxon>Fungi</taxon>
        <taxon>Dikarya</taxon>
        <taxon>Ascomycota</taxon>
        <taxon>Pezizomycotina</taxon>
        <taxon>Dothideomycetes</taxon>
        <taxon>Dothideomycetidae</taxon>
        <taxon>Mycosphaerellales</taxon>
        <taxon>Teratosphaeriaceae</taxon>
        <taxon>Baudoinia</taxon>
    </lineage>
</organism>
<evidence type="ECO:0000313" key="1">
    <source>
        <dbReference type="EMBL" id="EMC95995.1"/>
    </source>
</evidence>
<keyword evidence="2" id="KW-1185">Reference proteome</keyword>
<evidence type="ECO:0000313" key="2">
    <source>
        <dbReference type="Proteomes" id="UP000011761"/>
    </source>
</evidence>
<dbReference type="AlphaFoldDB" id="M2NAZ1"/>
<dbReference type="RefSeq" id="XP_007677271.1">
    <property type="nucleotide sequence ID" value="XM_007679081.1"/>
</dbReference>
<dbReference type="OrthoDB" id="4820608at2759"/>
<dbReference type="GeneID" id="19115052"/>
<dbReference type="HOGENOM" id="CLU_834160_0_0_1"/>
<proteinExistence type="predicted"/>
<accession>M2NAZ1</accession>
<sequence>MEGAGSRRCRWRRCARSSPSCNCTDGVTAYSSPRLMVEVGEDRQTTSTHKRDTRAVREAAPMLCHCVYEAALSVFTSCPASTISISSHSLVTRYSTTSVTLSTFYKMQLALSILAAGLVGMTAAAPLPDKDDISTGYSNNQEVISYVTKFDNIQNAGLLADLPVRGVTSLGPYNSLDFLHLNVINVGEGAVGLIPQSAPNVLAYDVIAAAQGPQTITSVFDDSIVDYWNFKSFFFGCVLASQETVASVPDTCTIQITGYKNEVQVASQKATFTADGLEDQMHQVFLNNDFENIDTVEFDTVGLLDSTLDAVLFDNLCYDVYIVEGESCDTCSD</sequence>
<reference evidence="1 2" key="1">
    <citation type="journal article" date="2012" name="PLoS Pathog.">
        <title>Diverse lifestyles and strategies of plant pathogenesis encoded in the genomes of eighteen Dothideomycetes fungi.</title>
        <authorList>
            <person name="Ohm R.A."/>
            <person name="Feau N."/>
            <person name="Henrissat B."/>
            <person name="Schoch C.L."/>
            <person name="Horwitz B.A."/>
            <person name="Barry K.W."/>
            <person name="Condon B.J."/>
            <person name="Copeland A.C."/>
            <person name="Dhillon B."/>
            <person name="Glaser F."/>
            <person name="Hesse C.N."/>
            <person name="Kosti I."/>
            <person name="LaButti K."/>
            <person name="Lindquist E.A."/>
            <person name="Lucas S."/>
            <person name="Salamov A.A."/>
            <person name="Bradshaw R.E."/>
            <person name="Ciuffetti L."/>
            <person name="Hamelin R.C."/>
            <person name="Kema G.H.J."/>
            <person name="Lawrence C."/>
            <person name="Scott J.A."/>
            <person name="Spatafora J.W."/>
            <person name="Turgeon B.G."/>
            <person name="de Wit P.J.G.M."/>
            <person name="Zhong S."/>
            <person name="Goodwin S.B."/>
            <person name="Grigoriev I.V."/>
        </authorList>
    </citation>
    <scope>NUCLEOTIDE SEQUENCE [LARGE SCALE GENOMIC DNA]</scope>
    <source>
        <strain evidence="1 2">UAMH 10762</strain>
    </source>
</reference>
<dbReference type="KEGG" id="bcom:BAUCODRAFT_512714"/>
<gene>
    <name evidence="1" type="ORF">BAUCODRAFT_512714</name>
</gene>
<dbReference type="Proteomes" id="UP000011761">
    <property type="component" value="Unassembled WGS sequence"/>
</dbReference>
<dbReference type="EMBL" id="KB445556">
    <property type="protein sequence ID" value="EMC95995.1"/>
    <property type="molecule type" value="Genomic_DNA"/>
</dbReference>
<dbReference type="eggNOG" id="ENOG502T33Y">
    <property type="taxonomic scope" value="Eukaryota"/>
</dbReference>
<name>M2NAZ1_BAUPA</name>
<dbReference type="STRING" id="717646.M2NAZ1"/>